<sequence>MQGYQQYPRSSLQMPVYSIPVLPRPPLPPVTPPSSQYYPSLIYAFQRMKETFTWDHTPCHMQVQYVSLDLTWK</sequence>
<gene>
    <name evidence="1" type="ORF">HOLleu_04478</name>
</gene>
<comment type="caution">
    <text evidence="1">The sequence shown here is derived from an EMBL/GenBank/DDBJ whole genome shotgun (WGS) entry which is preliminary data.</text>
</comment>
<accession>A0A9Q1CUF6</accession>
<organism evidence="1 2">
    <name type="scientific">Holothuria leucospilota</name>
    <name type="common">Black long sea cucumber</name>
    <name type="synonym">Mertensiothuria leucospilota</name>
    <dbReference type="NCBI Taxonomy" id="206669"/>
    <lineage>
        <taxon>Eukaryota</taxon>
        <taxon>Metazoa</taxon>
        <taxon>Echinodermata</taxon>
        <taxon>Eleutherozoa</taxon>
        <taxon>Echinozoa</taxon>
        <taxon>Holothuroidea</taxon>
        <taxon>Aspidochirotacea</taxon>
        <taxon>Aspidochirotida</taxon>
        <taxon>Holothuriidae</taxon>
        <taxon>Holothuria</taxon>
    </lineage>
</organism>
<protein>
    <submittedName>
        <fullName evidence="1">Uncharacterized protein</fullName>
    </submittedName>
</protein>
<dbReference type="AlphaFoldDB" id="A0A9Q1CUF6"/>
<evidence type="ECO:0000313" key="2">
    <source>
        <dbReference type="Proteomes" id="UP001152320"/>
    </source>
</evidence>
<keyword evidence="2" id="KW-1185">Reference proteome</keyword>
<evidence type="ECO:0000313" key="1">
    <source>
        <dbReference type="EMBL" id="KAJ8051054.1"/>
    </source>
</evidence>
<dbReference type="EMBL" id="JAIZAY010000001">
    <property type="protein sequence ID" value="KAJ8051054.1"/>
    <property type="molecule type" value="Genomic_DNA"/>
</dbReference>
<reference evidence="1" key="1">
    <citation type="submission" date="2021-10" db="EMBL/GenBank/DDBJ databases">
        <title>Tropical sea cucumber genome reveals ecological adaptation and Cuvierian tubules defense mechanism.</title>
        <authorList>
            <person name="Chen T."/>
        </authorList>
    </citation>
    <scope>NUCLEOTIDE SEQUENCE</scope>
    <source>
        <strain evidence="1">Nanhai2018</strain>
        <tissue evidence="1">Muscle</tissue>
    </source>
</reference>
<proteinExistence type="predicted"/>
<name>A0A9Q1CUF6_HOLLE</name>
<dbReference type="Proteomes" id="UP001152320">
    <property type="component" value="Chromosome 1"/>
</dbReference>